<dbReference type="EMBL" id="CP019477">
    <property type="protein sequence ID" value="UQC85442.1"/>
    <property type="molecule type" value="Genomic_DNA"/>
</dbReference>
<sequence>MSSSQQPPRHLSHLSPIPITQQGLQALYDNDNKQLILRAQGNAIHITTGIEFKRIQQFVGGLLFEVQGWVGPVTHGTQPYNVENFFNIDLPSRVTPSGYVFIKGAENAEYKVKIQPLLKDGSSGDNNKNNNAASNVTASSEAPKFKLIPATEPIITKLGQGFTVRQNDQFKGQGGSVDIFFNSAFVKLTNASIVENQIQWTFDTLQTGNSQVIISVSQQNPPFSYRVVRNVIIKPAASTEALKPLALFSVNDASKATQDNTEAEIAKSGNEDSNIVIPSWDVAVNIGLQAIQKAFPSAKLQTATGRSPTGAGVEQPYELSLVTVVARIDNDKIASVSTDGFLNFGPVHTGKALIGVETFNWPVKVNSNDVFSIARKAGFREPVNNIALSKPASGPSLEQPLYTLTLGDLSVQIGATDGKILSDINA</sequence>
<dbReference type="KEGG" id="clup:CLUP02_10940"/>
<protein>
    <submittedName>
        <fullName evidence="1">Uncharacterized protein</fullName>
    </submittedName>
</protein>
<name>A0A9Q8SZF2_9PEZI</name>
<dbReference type="AlphaFoldDB" id="A0A9Q8SZF2"/>
<keyword evidence="2" id="KW-1185">Reference proteome</keyword>
<reference evidence="1" key="1">
    <citation type="journal article" date="2021" name="Mol. Plant Microbe Interact.">
        <title>Complete Genome Sequence of the Plant-Pathogenic Fungus Colletotrichum lupini.</title>
        <authorList>
            <person name="Baroncelli R."/>
            <person name="Pensec F."/>
            <person name="Da Lio D."/>
            <person name="Boufleur T."/>
            <person name="Vicente I."/>
            <person name="Sarrocco S."/>
            <person name="Picot A."/>
            <person name="Baraldi E."/>
            <person name="Sukno S."/>
            <person name="Thon M."/>
            <person name="Le Floch G."/>
        </authorList>
    </citation>
    <scope>NUCLEOTIDE SEQUENCE</scope>
    <source>
        <strain evidence="1">IMI 504893</strain>
    </source>
</reference>
<dbReference type="Proteomes" id="UP000830671">
    <property type="component" value="Chromosome 5"/>
</dbReference>
<gene>
    <name evidence="1" type="ORF">CLUP02_10940</name>
</gene>
<evidence type="ECO:0000313" key="2">
    <source>
        <dbReference type="Proteomes" id="UP000830671"/>
    </source>
</evidence>
<dbReference type="GeneID" id="73344921"/>
<accession>A0A9Q8SZF2</accession>
<evidence type="ECO:0000313" key="1">
    <source>
        <dbReference type="EMBL" id="UQC85442.1"/>
    </source>
</evidence>
<dbReference type="RefSeq" id="XP_049147056.1">
    <property type="nucleotide sequence ID" value="XM_049289911.1"/>
</dbReference>
<organism evidence="1 2">
    <name type="scientific">Colletotrichum lupini</name>
    <dbReference type="NCBI Taxonomy" id="145971"/>
    <lineage>
        <taxon>Eukaryota</taxon>
        <taxon>Fungi</taxon>
        <taxon>Dikarya</taxon>
        <taxon>Ascomycota</taxon>
        <taxon>Pezizomycotina</taxon>
        <taxon>Sordariomycetes</taxon>
        <taxon>Hypocreomycetidae</taxon>
        <taxon>Glomerellales</taxon>
        <taxon>Glomerellaceae</taxon>
        <taxon>Colletotrichum</taxon>
        <taxon>Colletotrichum acutatum species complex</taxon>
    </lineage>
</organism>
<proteinExistence type="predicted"/>